<sequence>MKLNISNKVLLISSLLLGITSAGYSDVARRRGFTPQALEDLQARRLHDAVSAQADQRRYYTNDTAKYFVESLPDIPQSYMTEMYSGIIPLNMSDDSRGLFFVFQPTVGDPVDEITIWFNGGPGCSSLEGFLQENGRIQWAWGQYSPQINPYSWVNLTNMLWVEYPVGVGFSPGTPTATNEEDPAAEFIQFFKNFQTIFNISNYKIYVTGESYAGRYVPYVANAILDQNDKTHFNLSGALVYDPCIGSFAAGNAIAVYPYVEQNNNILGFNESFLTTLADRDKQCGWAQYRQDYIQFPPNGTQPPLYLNNTANPDCDLWTTVYDNAYGVNPCFNVYEPNLQCPLLSDPLGYPSDIVYSYPGLPPYFNRTDVKKAIHAPLDTEWQLCKGPVFIGTNGGGPENENDTSPDPIQRVLPRVIEATNRVLVSNGALDLDLLTNGTMLAIQNMTWNGQLGFQSTPNTPIVIKLPDLMYQDVFEENGFGGFDAYQGIMGVQHFERGLMWAETYLSGHMQPQFQPRSSYRHLQWLLGRIDSL</sequence>
<dbReference type="SUPFAM" id="SSF53474">
    <property type="entry name" value="alpha/beta-Hydrolases"/>
    <property type="match status" value="1"/>
</dbReference>
<evidence type="ECO:0000256" key="7">
    <source>
        <dbReference type="RuleBase" id="RU361156"/>
    </source>
</evidence>
<evidence type="ECO:0000313" key="8">
    <source>
        <dbReference type="EMBL" id="KAJ8994792.1"/>
    </source>
</evidence>
<dbReference type="InterPro" id="IPR033124">
    <property type="entry name" value="Ser_caboxypep_his_AS"/>
</dbReference>
<keyword evidence="3 7" id="KW-0645">Protease</keyword>
<comment type="caution">
    <text evidence="8">The sequence shown here is derived from an EMBL/GenBank/DDBJ whole genome shotgun (WGS) entry which is preliminary data.</text>
</comment>
<dbReference type="Pfam" id="PF00450">
    <property type="entry name" value="Peptidase_S10"/>
    <property type="match status" value="1"/>
</dbReference>
<gene>
    <name evidence="8" type="ORF">HRR80_001492</name>
</gene>
<dbReference type="PROSITE" id="PS00131">
    <property type="entry name" value="CARBOXYPEPT_SER_SER"/>
    <property type="match status" value="1"/>
</dbReference>
<feature type="signal peptide" evidence="7">
    <location>
        <begin position="1"/>
        <end position="22"/>
    </location>
</feature>
<organism evidence="8 9">
    <name type="scientific">Exophiala dermatitidis</name>
    <name type="common">Black yeast-like fungus</name>
    <name type="synonym">Wangiella dermatitidis</name>
    <dbReference type="NCBI Taxonomy" id="5970"/>
    <lineage>
        <taxon>Eukaryota</taxon>
        <taxon>Fungi</taxon>
        <taxon>Dikarya</taxon>
        <taxon>Ascomycota</taxon>
        <taxon>Pezizomycotina</taxon>
        <taxon>Eurotiomycetes</taxon>
        <taxon>Chaetothyriomycetidae</taxon>
        <taxon>Chaetothyriales</taxon>
        <taxon>Herpotrichiellaceae</taxon>
        <taxon>Exophiala</taxon>
    </lineage>
</organism>
<evidence type="ECO:0000256" key="2">
    <source>
        <dbReference type="ARBA" id="ARBA00022645"/>
    </source>
</evidence>
<dbReference type="Proteomes" id="UP001161757">
    <property type="component" value="Unassembled WGS sequence"/>
</dbReference>
<evidence type="ECO:0000313" key="9">
    <source>
        <dbReference type="Proteomes" id="UP001161757"/>
    </source>
</evidence>
<feature type="chain" id="PRO_5042666834" description="Carboxypeptidase" evidence="7">
    <location>
        <begin position="23"/>
        <end position="533"/>
    </location>
</feature>
<dbReference type="AlphaFoldDB" id="A0AAN6F052"/>
<dbReference type="Gene3D" id="3.40.50.1820">
    <property type="entry name" value="alpha/beta hydrolase"/>
    <property type="match status" value="1"/>
</dbReference>
<comment type="similarity">
    <text evidence="1 7">Belongs to the peptidase S10 family.</text>
</comment>
<evidence type="ECO:0000256" key="5">
    <source>
        <dbReference type="ARBA" id="ARBA00022801"/>
    </source>
</evidence>
<dbReference type="EMBL" id="JAJGCB010000002">
    <property type="protein sequence ID" value="KAJ8994792.1"/>
    <property type="molecule type" value="Genomic_DNA"/>
</dbReference>
<reference evidence="8" key="1">
    <citation type="submission" date="2023-01" db="EMBL/GenBank/DDBJ databases">
        <title>Exophiala dermititidis isolated from Cystic Fibrosis Patient.</title>
        <authorList>
            <person name="Kurbessoian T."/>
            <person name="Crocker A."/>
            <person name="Murante D."/>
            <person name="Hogan D.A."/>
            <person name="Stajich J.E."/>
        </authorList>
    </citation>
    <scope>NUCLEOTIDE SEQUENCE</scope>
    <source>
        <strain evidence="8">Ex8</strain>
    </source>
</reference>
<evidence type="ECO:0000256" key="1">
    <source>
        <dbReference type="ARBA" id="ARBA00009431"/>
    </source>
</evidence>
<protein>
    <recommendedName>
        <fullName evidence="7">Carboxypeptidase</fullName>
        <ecNumber evidence="7">3.4.16.-</ecNumber>
    </recommendedName>
</protein>
<accession>A0AAN6F052</accession>
<dbReference type="InterPro" id="IPR029058">
    <property type="entry name" value="AB_hydrolase_fold"/>
</dbReference>
<dbReference type="InterPro" id="IPR018202">
    <property type="entry name" value="Ser_caboxypep_ser_AS"/>
</dbReference>
<keyword evidence="6" id="KW-0325">Glycoprotein</keyword>
<dbReference type="PANTHER" id="PTHR11802">
    <property type="entry name" value="SERINE PROTEASE FAMILY S10 SERINE CARBOXYPEPTIDASE"/>
    <property type="match status" value="1"/>
</dbReference>
<keyword evidence="2 7" id="KW-0121">Carboxypeptidase</keyword>
<dbReference type="FunFam" id="3.40.50.1820:FF:000118">
    <property type="entry name" value="Carboxypeptidase"/>
    <property type="match status" value="1"/>
</dbReference>
<dbReference type="EC" id="3.4.16.-" evidence="7"/>
<dbReference type="InterPro" id="IPR001563">
    <property type="entry name" value="Peptidase_S10"/>
</dbReference>
<keyword evidence="5 7" id="KW-0378">Hydrolase</keyword>
<dbReference type="PANTHER" id="PTHR11802:SF479">
    <property type="entry name" value="CARBOXYPEPTIDASE"/>
    <property type="match status" value="1"/>
</dbReference>
<dbReference type="GO" id="GO:0006508">
    <property type="term" value="P:proteolysis"/>
    <property type="evidence" value="ECO:0007669"/>
    <property type="project" value="UniProtKB-KW"/>
</dbReference>
<keyword evidence="4 7" id="KW-0732">Signal</keyword>
<evidence type="ECO:0000256" key="6">
    <source>
        <dbReference type="ARBA" id="ARBA00023180"/>
    </source>
</evidence>
<evidence type="ECO:0000256" key="4">
    <source>
        <dbReference type="ARBA" id="ARBA00022729"/>
    </source>
</evidence>
<dbReference type="GO" id="GO:0004185">
    <property type="term" value="F:serine-type carboxypeptidase activity"/>
    <property type="evidence" value="ECO:0007669"/>
    <property type="project" value="UniProtKB-UniRule"/>
</dbReference>
<name>A0AAN6F052_EXODE</name>
<dbReference type="PRINTS" id="PR00724">
    <property type="entry name" value="CRBOXYPTASEC"/>
</dbReference>
<proteinExistence type="inferred from homology"/>
<evidence type="ECO:0000256" key="3">
    <source>
        <dbReference type="ARBA" id="ARBA00022670"/>
    </source>
</evidence>
<dbReference type="PROSITE" id="PS00560">
    <property type="entry name" value="CARBOXYPEPT_SER_HIS"/>
    <property type="match status" value="1"/>
</dbReference>